<dbReference type="EC" id="1.2.4.2" evidence="3"/>
<evidence type="ECO:0000313" key="10">
    <source>
        <dbReference type="EMBL" id="PRP85531.1"/>
    </source>
</evidence>
<sequence length="1149" mass="129345">MIPSYHEQIQKLKGEEKIPMILIGNKKDKEELREVTQDQARQMSVRLGCKWYETSCVDGSYIEDAIYDLVNIMNPRKRGHKRGWRSHKIKPVRCLEATKEAVSSHKLLISFSSSSAWAARLFQRGIANAGCIVEDMLGAIGRHLNKGGRCVPLTRTSRNVSVVRPLNSVPTQKLNTRAAPSSPQKLSESFLSGSSAIYIEEMFEAWKKDNSSVHASWNAYFKSVERGARPGEALAFPDSFGEHITVTGGGSVGGGIPTDVNDSIRLLLLVRAYQVRGHMLADLDPLRLTKNPTPPELELSSYGFTEADMDREFTLGGEYLSGFLSRPKTKLRDIVSRLKETYCSTIGYEYMHIQDRDRCNWLRDRIETPQQYKFSKEDKTSILDRLTWATEFELFLNRKWQGTKRFGVDGCEGLIPGIKAMIDKLSDHGAESVVMGMAHRGPYTGFKVYLTPPGRLNVLANVVRKPLDAIFHEFGGGSTQGGDFFYTGSGDVKYHLGTSYDRQTRNGKAIHLSLLANPSHLEAVNPVVEGKVRAKQQLTGDHERKKTVSVLIHGDASVAAQGIVYETVGLSGLRHYTTGGSIHVVINNQIGFTTDPRDARGNVYCTDVAKISHAPVFHVNGDDPEAITHAFQLAAEWRQTFHSDVFIDIICYRKFGHNEGDEPRFTQPVMYKAIDQQRSTLEQYKAQLLQEGTLNEKELAEIDERVKSILEQKYKESPDYKSNPSDWFDSHWQNFRSQTQQDKNQWRNVSTDTIKKVGKALYTIPEDITLHPNIKKIIQGRQKVVESGQNIDWGTAESLAYGTLLLEGRHVRVSGQDCERGTFSHRHAVLHDQNSDKTYEPLNNIDPEQAPFNVCNSSLSEFGVLGFELGYSLENPNMLVVWEAQFGDFANGAQVMIDQFVAAGEAKWRRQSGLVLLLPHGYDGSGPEHSSARLERFLQMSDSDPDVIPSAHPEQVAQLSNWTVANITSPSNFFHAMRRQIIRDFRKPMVVMSPKNLLKHRHCHSPIEEFTSGQFRRVIGETKQEIVDNADKVKRVLFCSGKVYFDLADEREKQKKSDVAIVRVEQIYPFPFDLVAEEAARYPQAEEEHKNAGAWNWIAPHIRTALKEKRGDNYNLKYAGRASAASPATGFKKEHDKQQAALISTALTL</sequence>
<comment type="caution">
    <text evidence="10">The sequence shown here is derived from an EMBL/GenBank/DDBJ whole genome shotgun (WGS) entry which is preliminary data.</text>
</comment>
<dbReference type="Gene3D" id="1.10.287.1150">
    <property type="entry name" value="TPP helical domain"/>
    <property type="match status" value="1"/>
</dbReference>
<dbReference type="PROSITE" id="PS51421">
    <property type="entry name" value="RAS"/>
    <property type="match status" value="1"/>
</dbReference>
<organism evidence="10 11">
    <name type="scientific">Planoprotostelium fungivorum</name>
    <dbReference type="NCBI Taxonomy" id="1890364"/>
    <lineage>
        <taxon>Eukaryota</taxon>
        <taxon>Amoebozoa</taxon>
        <taxon>Evosea</taxon>
        <taxon>Variosea</taxon>
        <taxon>Cavosteliida</taxon>
        <taxon>Cavosteliaceae</taxon>
        <taxon>Planoprotostelium</taxon>
    </lineage>
</organism>
<comment type="function">
    <text evidence="6">The 2-oxoglutarate dehydrogenase complex catalyzes the overall conversion of 2-oxoglutarate to succinyl-CoA and CO(2). It contains multiple copies of three enzymatic components: 2-oxoglutarate dehydrogenase (E1), dihydrolipoamide succinyltransferase (E2) and lipoamide dehydrogenase (E3).</text>
</comment>
<dbReference type="InterPro" id="IPR042179">
    <property type="entry name" value="KGD_C_sf"/>
</dbReference>
<evidence type="ECO:0000259" key="9">
    <source>
        <dbReference type="SMART" id="SM00861"/>
    </source>
</evidence>
<keyword evidence="11" id="KW-1185">Reference proteome</keyword>
<dbReference type="GO" id="GO:0005739">
    <property type="term" value="C:mitochondrion"/>
    <property type="evidence" value="ECO:0007669"/>
    <property type="project" value="TreeGrafter"/>
</dbReference>
<dbReference type="Gene3D" id="3.40.50.12470">
    <property type="match status" value="1"/>
</dbReference>
<dbReference type="SMART" id="SM00861">
    <property type="entry name" value="Transket_pyr"/>
    <property type="match status" value="1"/>
</dbReference>
<dbReference type="AlphaFoldDB" id="A0A2P6NNJ7"/>
<evidence type="ECO:0000313" key="11">
    <source>
        <dbReference type="Proteomes" id="UP000241769"/>
    </source>
</evidence>
<evidence type="ECO:0000256" key="1">
    <source>
        <dbReference type="ARBA" id="ARBA00001964"/>
    </source>
</evidence>
<protein>
    <recommendedName>
        <fullName evidence="7">2-oxoglutarate dehydrogenase, mitochondrial</fullName>
        <ecNumber evidence="3">1.2.4.2</ecNumber>
    </recommendedName>
    <alternativeName>
        <fullName evidence="8">2-oxoglutarate dehydrogenase complex component E1</fullName>
    </alternativeName>
</protein>
<dbReference type="SMART" id="SM00173">
    <property type="entry name" value="RAS"/>
    <property type="match status" value="1"/>
</dbReference>
<reference evidence="10 11" key="1">
    <citation type="journal article" date="2018" name="Genome Biol. Evol.">
        <title>Multiple Roots of Fruiting Body Formation in Amoebozoa.</title>
        <authorList>
            <person name="Hillmann F."/>
            <person name="Forbes G."/>
            <person name="Novohradska S."/>
            <person name="Ferling I."/>
            <person name="Riege K."/>
            <person name="Groth M."/>
            <person name="Westermann M."/>
            <person name="Marz M."/>
            <person name="Spaller T."/>
            <person name="Winckler T."/>
            <person name="Schaap P."/>
            <person name="Glockner G."/>
        </authorList>
    </citation>
    <scope>NUCLEOTIDE SEQUENCE [LARGE SCALE GENOMIC DNA]</scope>
    <source>
        <strain evidence="10 11">Jena</strain>
    </source>
</reference>
<dbReference type="FunCoup" id="A0A2P6NNJ7">
    <property type="interactions" value="376"/>
</dbReference>
<proteinExistence type="inferred from homology"/>
<evidence type="ECO:0000256" key="6">
    <source>
        <dbReference type="ARBA" id="ARBA00037426"/>
    </source>
</evidence>
<dbReference type="Pfam" id="PF16078">
    <property type="entry name" value="2-oxogl_dehyd_N"/>
    <property type="match status" value="1"/>
</dbReference>
<evidence type="ECO:0000256" key="4">
    <source>
        <dbReference type="ARBA" id="ARBA00023002"/>
    </source>
</evidence>
<dbReference type="FunFam" id="3.40.50.12470:FF:000003">
    <property type="entry name" value="2-oxoglutarate dehydrogenase E1 component"/>
    <property type="match status" value="1"/>
</dbReference>
<dbReference type="GO" id="GO:0045252">
    <property type="term" value="C:oxoglutarate dehydrogenase complex"/>
    <property type="evidence" value="ECO:0007669"/>
    <property type="project" value="TreeGrafter"/>
</dbReference>
<accession>A0A2P6NNJ7</accession>
<feature type="domain" description="Transketolase-like pyrimidine-binding" evidence="9">
    <location>
        <begin position="791"/>
        <end position="1000"/>
    </location>
</feature>
<dbReference type="Pfam" id="PF00071">
    <property type="entry name" value="Ras"/>
    <property type="match status" value="1"/>
</dbReference>
<keyword evidence="5" id="KW-0786">Thiamine pyrophosphate</keyword>
<dbReference type="InterPro" id="IPR031717">
    <property type="entry name" value="ODO-1/KGD_C"/>
</dbReference>
<dbReference type="Gene3D" id="3.40.50.11610">
    <property type="entry name" value="Multifunctional 2-oxoglutarate metabolism enzyme, C-terminal domain"/>
    <property type="match status" value="1"/>
</dbReference>
<dbReference type="InParanoid" id="A0A2P6NNJ7"/>
<dbReference type="SUPFAM" id="SSF52540">
    <property type="entry name" value="P-loop containing nucleoside triphosphate hydrolases"/>
    <property type="match status" value="1"/>
</dbReference>
<dbReference type="EMBL" id="MDYQ01000043">
    <property type="protein sequence ID" value="PRP85531.1"/>
    <property type="molecule type" value="Genomic_DNA"/>
</dbReference>
<dbReference type="PROSITE" id="PS51419">
    <property type="entry name" value="RAB"/>
    <property type="match status" value="1"/>
</dbReference>
<dbReference type="GO" id="GO:0006099">
    <property type="term" value="P:tricarboxylic acid cycle"/>
    <property type="evidence" value="ECO:0007669"/>
    <property type="project" value="TreeGrafter"/>
</dbReference>
<dbReference type="GO" id="GO:0003924">
    <property type="term" value="F:GTPase activity"/>
    <property type="evidence" value="ECO:0007669"/>
    <property type="project" value="InterPro"/>
</dbReference>
<evidence type="ECO:0000256" key="7">
    <source>
        <dbReference type="ARBA" id="ARBA00040267"/>
    </source>
</evidence>
<dbReference type="GO" id="GO:0004591">
    <property type="term" value="F:oxoglutarate dehydrogenase (succinyl-transferring) activity"/>
    <property type="evidence" value="ECO:0007669"/>
    <property type="project" value="UniProtKB-EC"/>
</dbReference>
<comment type="similarity">
    <text evidence="2">Belongs to the alpha-ketoglutarate dehydrogenase family.</text>
</comment>
<evidence type="ECO:0000256" key="5">
    <source>
        <dbReference type="ARBA" id="ARBA00023052"/>
    </source>
</evidence>
<dbReference type="PANTHER" id="PTHR23152">
    <property type="entry name" value="2-OXOGLUTARATE DEHYDROGENASE"/>
    <property type="match status" value="1"/>
</dbReference>
<gene>
    <name evidence="10" type="ORF">PROFUN_06763</name>
</gene>
<dbReference type="Gene3D" id="3.40.50.300">
    <property type="entry name" value="P-loop containing nucleotide triphosphate hydrolases"/>
    <property type="match status" value="1"/>
</dbReference>
<dbReference type="OrthoDB" id="413077at2759"/>
<dbReference type="GO" id="GO:0005525">
    <property type="term" value="F:GTP binding"/>
    <property type="evidence" value="ECO:0007669"/>
    <property type="project" value="InterPro"/>
</dbReference>
<dbReference type="SUPFAM" id="SSF52518">
    <property type="entry name" value="Thiamin diphosphate-binding fold (THDP-binding)"/>
    <property type="match status" value="2"/>
</dbReference>
<dbReference type="PANTHER" id="PTHR23152:SF4">
    <property type="entry name" value="2-OXOADIPATE DEHYDROGENASE COMPLEX COMPONENT E1"/>
    <property type="match status" value="1"/>
</dbReference>
<keyword evidence="4" id="KW-0560">Oxidoreductase</keyword>
<dbReference type="InterPro" id="IPR001806">
    <property type="entry name" value="Small_GTPase"/>
</dbReference>
<dbReference type="InterPro" id="IPR001017">
    <property type="entry name" value="DH_E1"/>
</dbReference>
<dbReference type="Pfam" id="PF16870">
    <property type="entry name" value="OxoGdeHyase_C"/>
    <property type="match status" value="1"/>
</dbReference>
<dbReference type="InterPro" id="IPR005475">
    <property type="entry name" value="Transketolase-like_Pyr-bd"/>
</dbReference>
<dbReference type="Gene3D" id="3.40.50.970">
    <property type="match status" value="1"/>
</dbReference>
<dbReference type="InterPro" id="IPR027417">
    <property type="entry name" value="P-loop_NTPase"/>
</dbReference>
<dbReference type="Pfam" id="PF02779">
    <property type="entry name" value="Transket_pyr"/>
    <property type="match status" value="1"/>
</dbReference>
<dbReference type="CDD" id="cd02016">
    <property type="entry name" value="TPP_E1_OGDC_like"/>
    <property type="match status" value="1"/>
</dbReference>
<comment type="cofactor">
    <cofactor evidence="1">
        <name>thiamine diphosphate</name>
        <dbReference type="ChEBI" id="CHEBI:58937"/>
    </cofactor>
</comment>
<dbReference type="GO" id="GO:0030976">
    <property type="term" value="F:thiamine pyrophosphate binding"/>
    <property type="evidence" value="ECO:0007669"/>
    <property type="project" value="InterPro"/>
</dbReference>
<dbReference type="Pfam" id="PF00676">
    <property type="entry name" value="E1_dh"/>
    <property type="match status" value="1"/>
</dbReference>
<dbReference type="InterPro" id="IPR032106">
    <property type="entry name" value="2-oxogl_dehyd_N"/>
</dbReference>
<dbReference type="InterPro" id="IPR029061">
    <property type="entry name" value="THDP-binding"/>
</dbReference>
<dbReference type="NCBIfam" id="NF006914">
    <property type="entry name" value="PRK09404.1"/>
    <property type="match status" value="1"/>
</dbReference>
<evidence type="ECO:0000256" key="3">
    <source>
        <dbReference type="ARBA" id="ARBA00012280"/>
    </source>
</evidence>
<dbReference type="PIRSF" id="PIRSF000157">
    <property type="entry name" value="Oxoglu_dh_E1"/>
    <property type="match status" value="1"/>
</dbReference>
<name>A0A2P6NNJ7_9EUKA</name>
<evidence type="ECO:0000256" key="8">
    <source>
        <dbReference type="ARBA" id="ARBA00042984"/>
    </source>
</evidence>
<dbReference type="NCBIfam" id="TIGR00239">
    <property type="entry name" value="2oxo_dh_E1"/>
    <property type="match status" value="1"/>
</dbReference>
<dbReference type="STRING" id="1890364.A0A2P6NNJ7"/>
<evidence type="ECO:0000256" key="2">
    <source>
        <dbReference type="ARBA" id="ARBA00006936"/>
    </source>
</evidence>
<dbReference type="NCBIfam" id="NF008907">
    <property type="entry name" value="PRK12270.1"/>
    <property type="match status" value="1"/>
</dbReference>
<dbReference type="InterPro" id="IPR011603">
    <property type="entry name" value="2oxoglutarate_DH_E1"/>
</dbReference>
<dbReference type="Proteomes" id="UP000241769">
    <property type="component" value="Unassembled WGS sequence"/>
</dbReference>